<dbReference type="Gene3D" id="3.40.50.720">
    <property type="entry name" value="NAD(P)-binding Rossmann-like Domain"/>
    <property type="match status" value="1"/>
</dbReference>
<dbReference type="SUPFAM" id="SSF51735">
    <property type="entry name" value="NAD(P)-binding Rossmann-fold domains"/>
    <property type="match status" value="1"/>
</dbReference>
<dbReference type="PANTHER" id="PTHR44196:SF1">
    <property type="entry name" value="DEHYDROGENASE_REDUCTASE SDR FAMILY MEMBER 7B"/>
    <property type="match status" value="1"/>
</dbReference>
<dbReference type="AlphaFoldDB" id="A0A5S4YWY0"/>
<organism evidence="3 4">
    <name type="scientific">Bradyrhizobium hipponense</name>
    <dbReference type="NCBI Taxonomy" id="2605638"/>
    <lineage>
        <taxon>Bacteria</taxon>
        <taxon>Pseudomonadati</taxon>
        <taxon>Pseudomonadota</taxon>
        <taxon>Alphaproteobacteria</taxon>
        <taxon>Hyphomicrobiales</taxon>
        <taxon>Nitrobacteraceae</taxon>
        <taxon>Bradyrhizobium</taxon>
    </lineage>
</organism>
<comment type="caution">
    <text evidence="3">The sequence shown here is derived from an EMBL/GenBank/DDBJ whole genome shotgun (WGS) entry which is preliminary data.</text>
</comment>
<gene>
    <name evidence="3" type="ORF">FXV83_15610</name>
</gene>
<evidence type="ECO:0000256" key="2">
    <source>
        <dbReference type="ARBA" id="ARBA00023002"/>
    </source>
</evidence>
<name>A0A5S4YWY0_9BRAD</name>
<evidence type="ECO:0000256" key="1">
    <source>
        <dbReference type="ARBA" id="ARBA00006484"/>
    </source>
</evidence>
<dbReference type="PRINTS" id="PR00081">
    <property type="entry name" value="GDHRDH"/>
</dbReference>
<dbReference type="InterPro" id="IPR002347">
    <property type="entry name" value="SDR_fam"/>
</dbReference>
<dbReference type="Pfam" id="PF00106">
    <property type="entry name" value="adh_short"/>
    <property type="match status" value="1"/>
</dbReference>
<protein>
    <submittedName>
        <fullName evidence="3">SDR family NAD(P)-dependent oxidoreductase</fullName>
    </submittedName>
</protein>
<dbReference type="PANTHER" id="PTHR44196">
    <property type="entry name" value="DEHYDROGENASE/REDUCTASE SDR FAMILY MEMBER 7B"/>
    <property type="match status" value="1"/>
</dbReference>
<proteinExistence type="inferred from homology"/>
<keyword evidence="2" id="KW-0560">Oxidoreductase</keyword>
<dbReference type="EMBL" id="VSTH01000050">
    <property type="protein sequence ID" value="TYO65649.1"/>
    <property type="molecule type" value="Genomic_DNA"/>
</dbReference>
<accession>A0A5S4YWY0</accession>
<evidence type="ECO:0000313" key="3">
    <source>
        <dbReference type="EMBL" id="TYO65649.1"/>
    </source>
</evidence>
<dbReference type="GO" id="GO:0016020">
    <property type="term" value="C:membrane"/>
    <property type="evidence" value="ECO:0007669"/>
    <property type="project" value="TreeGrafter"/>
</dbReference>
<evidence type="ECO:0000313" key="4">
    <source>
        <dbReference type="Proteomes" id="UP000324797"/>
    </source>
</evidence>
<keyword evidence="4" id="KW-1185">Reference proteome</keyword>
<dbReference type="GO" id="GO:0016491">
    <property type="term" value="F:oxidoreductase activity"/>
    <property type="evidence" value="ECO:0007669"/>
    <property type="project" value="UniProtKB-KW"/>
</dbReference>
<comment type="similarity">
    <text evidence="1">Belongs to the short-chain dehydrogenases/reductases (SDR) family.</text>
</comment>
<dbReference type="InterPro" id="IPR036291">
    <property type="entry name" value="NAD(P)-bd_dom_sf"/>
</dbReference>
<reference evidence="3 4" key="1">
    <citation type="submission" date="2019-08" db="EMBL/GenBank/DDBJ databases">
        <title>Bradyrhizobium hipponensis sp. nov., a rhizobium isolated from a Lupinus angustifolius root nodule in Tunisia.</title>
        <authorList>
            <person name="Off K."/>
            <person name="Rejili M."/>
            <person name="Mars M."/>
            <person name="Brachmann A."/>
            <person name="Marin M."/>
        </authorList>
    </citation>
    <scope>NUCLEOTIDE SEQUENCE [LARGE SCALE GENOMIC DNA]</scope>
    <source>
        <strain evidence="4">aSej3</strain>
    </source>
</reference>
<sequence length="135" mass="13674">MTGRLEGKMAIVTGAVMGIGEAIAHKFAREGAKVVVAGLSTDPVEDVVRVIRAHGGTAEAFLGDLADEVDAQACVALALDAFGGLDVLINNAGVFPSKARANLVDDQRGGLVVTDAHSRGSDGIVLPAVLRDAAA</sequence>
<dbReference type="Proteomes" id="UP000324797">
    <property type="component" value="Unassembled WGS sequence"/>
</dbReference>
<dbReference type="RefSeq" id="WP_148740290.1">
    <property type="nucleotide sequence ID" value="NZ_VSTH01000050.1"/>
</dbReference>